<proteinExistence type="predicted"/>
<evidence type="ECO:0000313" key="3">
    <source>
        <dbReference type="Proteomes" id="UP000011058"/>
    </source>
</evidence>
<dbReference type="eggNOG" id="ENOG502ZBB2">
    <property type="taxonomic scope" value="Bacteria"/>
</dbReference>
<evidence type="ECO:0000313" key="2">
    <source>
        <dbReference type="EMBL" id="CCG98952.1"/>
    </source>
</evidence>
<feature type="transmembrane region" description="Helical" evidence="1">
    <location>
        <begin position="58"/>
        <end position="79"/>
    </location>
</feature>
<gene>
    <name evidence="2" type="ORF">FAES_0941</name>
</gene>
<dbReference type="AlphaFoldDB" id="I0K499"/>
<organism evidence="2 3">
    <name type="scientific">Fibrella aestuarina BUZ 2</name>
    <dbReference type="NCBI Taxonomy" id="1166018"/>
    <lineage>
        <taxon>Bacteria</taxon>
        <taxon>Pseudomonadati</taxon>
        <taxon>Bacteroidota</taxon>
        <taxon>Cytophagia</taxon>
        <taxon>Cytophagales</taxon>
        <taxon>Spirosomataceae</taxon>
        <taxon>Fibrella</taxon>
    </lineage>
</organism>
<dbReference type="KEGG" id="fae:FAES_0941"/>
<evidence type="ECO:0008006" key="4">
    <source>
        <dbReference type="Google" id="ProtNLM"/>
    </source>
</evidence>
<accession>I0K499</accession>
<dbReference type="PATRIC" id="fig|1166018.3.peg.2659"/>
<dbReference type="EMBL" id="HE796683">
    <property type="protein sequence ID" value="CCG98952.1"/>
    <property type="molecule type" value="Genomic_DNA"/>
</dbReference>
<keyword evidence="1" id="KW-0472">Membrane</keyword>
<dbReference type="HOGENOM" id="CLU_741346_0_0_10"/>
<name>I0K499_9BACT</name>
<dbReference type="STRING" id="1166018.FAES_0941"/>
<reference evidence="2 3" key="1">
    <citation type="journal article" date="2012" name="J. Bacteriol.">
        <title>Genome Sequence of Fibrella aestuarina BUZ 2T, a Filamentous Marine Bacterium.</title>
        <authorList>
            <person name="Filippini M."/>
            <person name="Qi W."/>
            <person name="Blom J."/>
            <person name="Goesmann A."/>
            <person name="Smits T.H."/>
            <person name="Bagheri H.C."/>
        </authorList>
    </citation>
    <scope>NUCLEOTIDE SEQUENCE [LARGE SCALE GENOMIC DNA]</scope>
    <source>
        <strain evidence="3">BUZ 2T</strain>
    </source>
</reference>
<feature type="transmembrane region" description="Helical" evidence="1">
    <location>
        <begin position="99"/>
        <end position="119"/>
    </location>
</feature>
<keyword evidence="3" id="KW-1185">Reference proteome</keyword>
<dbReference type="Proteomes" id="UP000011058">
    <property type="component" value="Chromosome"/>
</dbReference>
<keyword evidence="1" id="KW-1133">Transmembrane helix</keyword>
<sequence length="373" mass="42861">MHTIPMSTQPPENTPGPIDQLALRYLRRALDSAHPTDEPFVMNELENQVIGKVRRQTLGMAALLGIFGVVSLYLPQYLWPAFFASNSATLFGYSVDLPLITTLYAILLVYLEVYALLYINLRAVRYVMAVCQFPRQHDAQYERHLYALAEAVRDGADKGLLRYGIDPYLGLPQWGLTAFFVVNQVKAVISSFVLKVALRPLAGRFVIPQVINLIGLPVYAFWNVWASNRVIHEAKIRVMAPLTIREFVDDLYEEWRHNEAFCALIPEALQYVAVLKRQYNYAHLLLTETLMDRFGLQVINPTGRFLDRLAEAPPEVRKPLERLVIFGVLIDGNLSWFEKRRLRQLKDRSWLSYSVADIEQIGKEYYQGRGLWV</sequence>
<evidence type="ECO:0000256" key="1">
    <source>
        <dbReference type="SAM" id="Phobius"/>
    </source>
</evidence>
<dbReference type="NCBIfam" id="NF047767">
    <property type="entry name" value="LBF_2804_fam"/>
    <property type="match status" value="1"/>
</dbReference>
<keyword evidence="1" id="KW-0812">Transmembrane</keyword>
<protein>
    <recommendedName>
        <fullName evidence="4">Transmembrane protein</fullName>
    </recommendedName>
</protein>